<organism evidence="2 3">
    <name type="scientific">Hibiscus sabdariffa</name>
    <name type="common">roselle</name>
    <dbReference type="NCBI Taxonomy" id="183260"/>
    <lineage>
        <taxon>Eukaryota</taxon>
        <taxon>Viridiplantae</taxon>
        <taxon>Streptophyta</taxon>
        <taxon>Embryophyta</taxon>
        <taxon>Tracheophyta</taxon>
        <taxon>Spermatophyta</taxon>
        <taxon>Magnoliopsida</taxon>
        <taxon>eudicotyledons</taxon>
        <taxon>Gunneridae</taxon>
        <taxon>Pentapetalae</taxon>
        <taxon>rosids</taxon>
        <taxon>malvids</taxon>
        <taxon>Malvales</taxon>
        <taxon>Malvaceae</taxon>
        <taxon>Malvoideae</taxon>
        <taxon>Hibiscus</taxon>
    </lineage>
</organism>
<name>A0ABR2B5C2_9ROSI</name>
<comment type="caution">
    <text evidence="2">The sequence shown here is derived from an EMBL/GenBank/DDBJ whole genome shotgun (WGS) entry which is preliminary data.</text>
</comment>
<reference evidence="2 3" key="1">
    <citation type="journal article" date="2024" name="G3 (Bethesda)">
        <title>Genome assembly of Hibiscus sabdariffa L. provides insights into metabolisms of medicinal natural products.</title>
        <authorList>
            <person name="Kim T."/>
        </authorList>
    </citation>
    <scope>NUCLEOTIDE SEQUENCE [LARGE SCALE GENOMIC DNA]</scope>
    <source>
        <strain evidence="2">TK-2024</strain>
        <tissue evidence="2">Old leaves</tissue>
    </source>
</reference>
<dbReference type="EMBL" id="JBBPBM010000186">
    <property type="protein sequence ID" value="KAK8501514.1"/>
    <property type="molecule type" value="Genomic_DNA"/>
</dbReference>
<sequence>MLFVQKESANQISGTPIEGEKKKRRKKERVTENRTRHRVAGRVNSAALVGRFQSSSSDHLYPWQIQCGFRRFSLWGFF</sequence>
<gene>
    <name evidence="2" type="ORF">V6N12_041448</name>
</gene>
<dbReference type="Proteomes" id="UP001472677">
    <property type="component" value="Unassembled WGS sequence"/>
</dbReference>
<evidence type="ECO:0000313" key="3">
    <source>
        <dbReference type="Proteomes" id="UP001472677"/>
    </source>
</evidence>
<evidence type="ECO:0000256" key="1">
    <source>
        <dbReference type="SAM" id="MobiDB-lite"/>
    </source>
</evidence>
<protein>
    <submittedName>
        <fullName evidence="2">Uncharacterized protein</fullName>
    </submittedName>
</protein>
<evidence type="ECO:0000313" key="2">
    <source>
        <dbReference type="EMBL" id="KAK8501514.1"/>
    </source>
</evidence>
<keyword evidence="3" id="KW-1185">Reference proteome</keyword>
<feature type="region of interest" description="Disordered" evidence="1">
    <location>
        <begin position="1"/>
        <end position="37"/>
    </location>
</feature>
<proteinExistence type="predicted"/>
<accession>A0ABR2B5C2</accession>